<dbReference type="EMBL" id="MLAK01000919">
    <property type="protein sequence ID" value="OHT01269.1"/>
    <property type="molecule type" value="Genomic_DNA"/>
</dbReference>
<dbReference type="RefSeq" id="XP_068354405.1">
    <property type="nucleotide sequence ID" value="XM_068508218.1"/>
</dbReference>
<dbReference type="Pfam" id="PF00627">
    <property type="entry name" value="UBA"/>
    <property type="match status" value="1"/>
</dbReference>
<keyword evidence="5" id="KW-1185">Reference proteome</keyword>
<feature type="transmembrane region" description="Helical" evidence="2">
    <location>
        <begin position="91"/>
        <end position="120"/>
    </location>
</feature>
<organism evidence="4 5">
    <name type="scientific">Tritrichomonas foetus</name>
    <dbReference type="NCBI Taxonomy" id="1144522"/>
    <lineage>
        <taxon>Eukaryota</taxon>
        <taxon>Metamonada</taxon>
        <taxon>Parabasalia</taxon>
        <taxon>Tritrichomonadida</taxon>
        <taxon>Tritrichomonadidae</taxon>
        <taxon>Tritrichomonas</taxon>
    </lineage>
</organism>
<evidence type="ECO:0000256" key="1">
    <source>
        <dbReference type="SAM" id="MobiDB-lite"/>
    </source>
</evidence>
<keyword evidence="2" id="KW-0472">Membrane</keyword>
<feature type="compositionally biased region" description="Low complexity" evidence="1">
    <location>
        <begin position="147"/>
        <end position="162"/>
    </location>
</feature>
<dbReference type="AlphaFoldDB" id="A0A1J4JVH7"/>
<dbReference type="VEuPathDB" id="TrichDB:TRFO_31938"/>
<accession>A0A1J4JVH7</accession>
<name>A0A1J4JVH7_9EUKA</name>
<evidence type="ECO:0000259" key="3">
    <source>
        <dbReference type="PROSITE" id="PS50030"/>
    </source>
</evidence>
<proteinExistence type="predicted"/>
<dbReference type="Proteomes" id="UP000179807">
    <property type="component" value="Unassembled WGS sequence"/>
</dbReference>
<dbReference type="SMART" id="SM00165">
    <property type="entry name" value="UBA"/>
    <property type="match status" value="1"/>
</dbReference>
<feature type="region of interest" description="Disordered" evidence="1">
    <location>
        <begin position="144"/>
        <end position="170"/>
    </location>
</feature>
<comment type="caution">
    <text evidence="4">The sequence shown here is derived from an EMBL/GenBank/DDBJ whole genome shotgun (WGS) entry which is preliminary data.</text>
</comment>
<keyword evidence="2" id="KW-1133">Transmembrane helix</keyword>
<reference evidence="4" key="1">
    <citation type="submission" date="2016-10" db="EMBL/GenBank/DDBJ databases">
        <authorList>
            <person name="Benchimol M."/>
            <person name="Almeida L.G."/>
            <person name="Vasconcelos A.T."/>
            <person name="Perreira-Neves A."/>
            <person name="Rosa I.A."/>
            <person name="Tasca T."/>
            <person name="Bogo M.R."/>
            <person name="de Souza W."/>
        </authorList>
    </citation>
    <scope>NUCLEOTIDE SEQUENCE [LARGE SCALE GENOMIC DNA]</scope>
    <source>
        <strain evidence="4">K</strain>
    </source>
</reference>
<feature type="domain" description="UBA" evidence="3">
    <location>
        <begin position="215"/>
        <end position="255"/>
    </location>
</feature>
<dbReference type="InterPro" id="IPR009060">
    <property type="entry name" value="UBA-like_sf"/>
</dbReference>
<dbReference type="SUPFAM" id="SSF46934">
    <property type="entry name" value="UBA-like"/>
    <property type="match status" value="1"/>
</dbReference>
<feature type="transmembrane region" description="Helical" evidence="2">
    <location>
        <begin position="35"/>
        <end position="53"/>
    </location>
</feature>
<dbReference type="PROSITE" id="PS50030">
    <property type="entry name" value="UBA"/>
    <property type="match status" value="1"/>
</dbReference>
<evidence type="ECO:0000313" key="4">
    <source>
        <dbReference type="EMBL" id="OHT01269.1"/>
    </source>
</evidence>
<dbReference type="GeneID" id="94842922"/>
<sequence>MLCWPTILEGFCMAFCLWAFRHIERLLGRKSFAIYLLYNVLTFLPTFLLILQIRGFKSHFSFLFFIPFSLFVFMLWRLPATHYSGPLTDKFIVCLAVFIVVVLRFPFSIMTLLSASIGYYCWTFDIFKLRRILTNHAPLSIQMPPFASESNSRRSSAGNASNDDQNENSPLIDRRINFNQNFDIENNVNPNMNHINSSLNSFSPTNTNANSFPSNVDNEKLTLITSMGFSEEYAIRALHECGGDVNEAIDYLLGQS</sequence>
<protein>
    <recommendedName>
        <fullName evidence="3">UBA domain-containing protein</fullName>
    </recommendedName>
</protein>
<gene>
    <name evidence="4" type="ORF">TRFO_31938</name>
</gene>
<dbReference type="CDD" id="cd14291">
    <property type="entry name" value="UBA1_NUB1_like"/>
    <property type="match status" value="1"/>
</dbReference>
<evidence type="ECO:0000313" key="5">
    <source>
        <dbReference type="Proteomes" id="UP000179807"/>
    </source>
</evidence>
<keyword evidence="2" id="KW-0812">Transmembrane</keyword>
<evidence type="ECO:0000256" key="2">
    <source>
        <dbReference type="SAM" id="Phobius"/>
    </source>
</evidence>
<dbReference type="Gene3D" id="1.10.8.10">
    <property type="entry name" value="DNA helicase RuvA subunit, C-terminal domain"/>
    <property type="match status" value="1"/>
</dbReference>
<feature type="transmembrane region" description="Helical" evidence="2">
    <location>
        <begin position="59"/>
        <end position="79"/>
    </location>
</feature>
<dbReference type="InterPro" id="IPR015940">
    <property type="entry name" value="UBA"/>
</dbReference>